<keyword evidence="9" id="KW-0812">Transmembrane</keyword>
<dbReference type="GO" id="GO:0000155">
    <property type="term" value="F:phosphorelay sensor kinase activity"/>
    <property type="evidence" value="ECO:0007669"/>
    <property type="project" value="InterPro"/>
</dbReference>
<keyword evidence="9" id="KW-0472">Membrane</keyword>
<protein>
    <recommendedName>
        <fullName evidence="2">histidine kinase</fullName>
        <ecNumber evidence="2">2.7.13.3</ecNumber>
    </recommendedName>
</protein>
<keyword evidence="7" id="KW-0067">ATP-binding</keyword>
<dbReference type="PANTHER" id="PTHR43065:SF10">
    <property type="entry name" value="PEROXIDE STRESS-ACTIVATED HISTIDINE KINASE MAK3"/>
    <property type="match status" value="1"/>
</dbReference>
<dbReference type="EMBL" id="WMIE01000004">
    <property type="protein sequence ID" value="MTH77925.1"/>
    <property type="molecule type" value="Genomic_DNA"/>
</dbReference>
<accession>A0A6L6J9V5</accession>
<comment type="catalytic activity">
    <reaction evidence="1">
        <text>ATP + protein L-histidine = ADP + protein N-phospho-L-histidine.</text>
        <dbReference type="EC" id="2.7.13.3"/>
    </reaction>
</comment>
<proteinExistence type="predicted"/>
<dbReference type="SUPFAM" id="SSF55874">
    <property type="entry name" value="ATPase domain of HSP90 chaperone/DNA topoisomerase II/histidine kinase"/>
    <property type="match status" value="1"/>
</dbReference>
<dbReference type="InterPro" id="IPR036097">
    <property type="entry name" value="HisK_dim/P_sf"/>
</dbReference>
<dbReference type="InterPro" id="IPR005467">
    <property type="entry name" value="His_kinase_dom"/>
</dbReference>
<name>A0A6L6J9V5_9RHOB</name>
<dbReference type="InterPro" id="IPR036890">
    <property type="entry name" value="HATPase_C_sf"/>
</dbReference>
<evidence type="ECO:0000313" key="12">
    <source>
        <dbReference type="Proteomes" id="UP000478183"/>
    </source>
</evidence>
<evidence type="ECO:0000256" key="6">
    <source>
        <dbReference type="ARBA" id="ARBA00022777"/>
    </source>
</evidence>
<evidence type="ECO:0000259" key="10">
    <source>
        <dbReference type="PROSITE" id="PS50109"/>
    </source>
</evidence>
<feature type="transmembrane region" description="Helical" evidence="9">
    <location>
        <begin position="76"/>
        <end position="95"/>
    </location>
</feature>
<dbReference type="EC" id="2.7.13.3" evidence="2"/>
<dbReference type="OrthoDB" id="9795133at2"/>
<keyword evidence="12" id="KW-1185">Reference proteome</keyword>
<evidence type="ECO:0000256" key="2">
    <source>
        <dbReference type="ARBA" id="ARBA00012438"/>
    </source>
</evidence>
<evidence type="ECO:0000256" key="9">
    <source>
        <dbReference type="SAM" id="Phobius"/>
    </source>
</evidence>
<dbReference type="Pfam" id="PF02518">
    <property type="entry name" value="HATPase_c"/>
    <property type="match status" value="1"/>
</dbReference>
<dbReference type="PRINTS" id="PR00344">
    <property type="entry name" value="BCTRLSENSOR"/>
</dbReference>
<dbReference type="CDD" id="cd00082">
    <property type="entry name" value="HisKA"/>
    <property type="match status" value="1"/>
</dbReference>
<feature type="transmembrane region" description="Helical" evidence="9">
    <location>
        <begin position="53"/>
        <end position="70"/>
    </location>
</feature>
<dbReference type="Pfam" id="PF00512">
    <property type="entry name" value="HisKA"/>
    <property type="match status" value="1"/>
</dbReference>
<evidence type="ECO:0000313" key="11">
    <source>
        <dbReference type="EMBL" id="MTH77925.1"/>
    </source>
</evidence>
<dbReference type="SUPFAM" id="SSF47384">
    <property type="entry name" value="Homodimeric domain of signal transducing histidine kinase"/>
    <property type="match status" value="1"/>
</dbReference>
<dbReference type="InterPro" id="IPR004358">
    <property type="entry name" value="Sig_transdc_His_kin-like_C"/>
</dbReference>
<dbReference type="PROSITE" id="PS50109">
    <property type="entry name" value="HIS_KIN"/>
    <property type="match status" value="1"/>
</dbReference>
<dbReference type="PANTHER" id="PTHR43065">
    <property type="entry name" value="SENSOR HISTIDINE KINASE"/>
    <property type="match status" value="1"/>
</dbReference>
<keyword evidence="6" id="KW-0418">Kinase</keyword>
<dbReference type="Gene3D" id="3.30.565.10">
    <property type="entry name" value="Histidine kinase-like ATPase, C-terminal domain"/>
    <property type="match status" value="1"/>
</dbReference>
<dbReference type="AlphaFoldDB" id="A0A6L6J9V5"/>
<sequence>MAGWGHSMRQVFTLWPTDRHAVPHRNLDHNGLPDWVSNPVPGDISTGWTRGDWLFLLIASLPVMALGGLIADDPHLTIATVLLCGLAIGLTAFAITTHRRQIAALQIEIDRAKRWNDTIFQRTGISLWREDWSHARDAVKQLLARGVRDMQSHFAANPDELREIRRGVIIKDVNDFAVMRAGATDKRHLLGSLDSLLPDTDQTFVQWLVAFANGDSFYRSETHITLPDGRQVDTLFTAGLPRNIREFEDILVSDLDITEYKATQARLAQAETDLARAVRVSTMGALTASIAHEVNSPLAAIISSSDAALRWLGRDAPDLPEAREAIANVLAAATRAKAVVEQTRALLSNEPLRILPQDIVGLAWDSIALIDRELRTYGVSTHVDAPDGLPPVMADRVNIQQVMVNLMMNAAQAMKDSTGKRDLTIMLAQDGDRLRVGVRDRGPGIPQERLQTVFQPFYSTREGGMGMGLAICKSCVEAHGGRIWASNVTGGGTEIRFDLPIAAAIP</sequence>
<dbReference type="Gene3D" id="1.10.287.130">
    <property type="match status" value="1"/>
</dbReference>
<evidence type="ECO:0000256" key="1">
    <source>
        <dbReference type="ARBA" id="ARBA00000085"/>
    </source>
</evidence>
<feature type="domain" description="Histidine kinase" evidence="10">
    <location>
        <begin position="289"/>
        <end position="503"/>
    </location>
</feature>
<reference evidence="11 12" key="1">
    <citation type="submission" date="2019-11" db="EMBL/GenBank/DDBJ databases">
        <authorList>
            <person name="Dong K."/>
        </authorList>
    </citation>
    <scope>NUCLEOTIDE SEQUENCE [LARGE SCALE GENOMIC DNA]</scope>
    <source>
        <strain evidence="11 12">NBRC 111993</strain>
    </source>
</reference>
<keyword evidence="3" id="KW-0597">Phosphoprotein</keyword>
<evidence type="ECO:0000256" key="3">
    <source>
        <dbReference type="ARBA" id="ARBA00022553"/>
    </source>
</evidence>
<keyword evidence="8" id="KW-0902">Two-component regulatory system</keyword>
<dbReference type="SMART" id="SM00388">
    <property type="entry name" value="HisKA"/>
    <property type="match status" value="1"/>
</dbReference>
<evidence type="ECO:0000256" key="5">
    <source>
        <dbReference type="ARBA" id="ARBA00022741"/>
    </source>
</evidence>
<keyword evidence="9" id="KW-1133">Transmembrane helix</keyword>
<evidence type="ECO:0000256" key="7">
    <source>
        <dbReference type="ARBA" id="ARBA00022840"/>
    </source>
</evidence>
<comment type="caution">
    <text evidence="11">The sequence shown here is derived from an EMBL/GenBank/DDBJ whole genome shotgun (WGS) entry which is preliminary data.</text>
</comment>
<dbReference type="InterPro" id="IPR003661">
    <property type="entry name" value="HisK_dim/P_dom"/>
</dbReference>
<keyword evidence="4" id="KW-0808">Transferase</keyword>
<gene>
    <name evidence="11" type="ORF">GL286_09320</name>
</gene>
<dbReference type="GO" id="GO:0005524">
    <property type="term" value="F:ATP binding"/>
    <property type="evidence" value="ECO:0007669"/>
    <property type="project" value="UniProtKB-KW"/>
</dbReference>
<dbReference type="SMART" id="SM00387">
    <property type="entry name" value="HATPase_c"/>
    <property type="match status" value="1"/>
</dbReference>
<organism evidence="11 12">
    <name type="scientific">Paracoccus aestuariivivens</name>
    <dbReference type="NCBI Taxonomy" id="1820333"/>
    <lineage>
        <taxon>Bacteria</taxon>
        <taxon>Pseudomonadati</taxon>
        <taxon>Pseudomonadota</taxon>
        <taxon>Alphaproteobacteria</taxon>
        <taxon>Rhodobacterales</taxon>
        <taxon>Paracoccaceae</taxon>
        <taxon>Paracoccus</taxon>
    </lineage>
</organism>
<dbReference type="Proteomes" id="UP000478183">
    <property type="component" value="Unassembled WGS sequence"/>
</dbReference>
<dbReference type="InterPro" id="IPR003594">
    <property type="entry name" value="HATPase_dom"/>
</dbReference>
<keyword evidence="5" id="KW-0547">Nucleotide-binding</keyword>
<evidence type="ECO:0000256" key="4">
    <source>
        <dbReference type="ARBA" id="ARBA00022679"/>
    </source>
</evidence>
<evidence type="ECO:0000256" key="8">
    <source>
        <dbReference type="ARBA" id="ARBA00023012"/>
    </source>
</evidence>